<protein>
    <submittedName>
        <fullName evidence="1">Head decoration protein</fullName>
    </submittedName>
</protein>
<organism evidence="1 2">
    <name type="scientific">Azospirillum brasilense</name>
    <dbReference type="NCBI Taxonomy" id="192"/>
    <lineage>
        <taxon>Bacteria</taxon>
        <taxon>Pseudomonadati</taxon>
        <taxon>Pseudomonadota</taxon>
        <taxon>Alphaproteobacteria</taxon>
        <taxon>Rhodospirillales</taxon>
        <taxon>Azospirillaceae</taxon>
        <taxon>Azospirillum</taxon>
    </lineage>
</organism>
<dbReference type="AlphaFoldDB" id="A0A4D8PWY5"/>
<name>A0A4D8PWY5_AZOBR</name>
<dbReference type="Gene3D" id="2.40.300.10">
    <property type="entry name" value="Head decoration protein D"/>
    <property type="match status" value="1"/>
</dbReference>
<evidence type="ECO:0000313" key="1">
    <source>
        <dbReference type="EMBL" id="QCO03034.1"/>
    </source>
</evidence>
<dbReference type="Proteomes" id="UP000298596">
    <property type="component" value="Chromosome"/>
</dbReference>
<gene>
    <name evidence="1" type="ORF">D3867_14040</name>
</gene>
<evidence type="ECO:0000313" key="2">
    <source>
        <dbReference type="Proteomes" id="UP000298596"/>
    </source>
</evidence>
<dbReference type="Pfam" id="PF02924">
    <property type="entry name" value="HDPD"/>
    <property type="match status" value="1"/>
</dbReference>
<dbReference type="InterPro" id="IPR004195">
    <property type="entry name" value="Head_decoration_D"/>
</dbReference>
<reference evidence="1 2" key="1">
    <citation type="submission" date="2018-09" db="EMBL/GenBank/DDBJ databases">
        <title>Whole genome based analysis of evolution and adaptive divergence in Indian and Brazilian strains of Azospirillum brasilense.</title>
        <authorList>
            <person name="Singh C."/>
            <person name="Tripathi A.K."/>
        </authorList>
    </citation>
    <scope>NUCLEOTIDE SEQUENCE [LARGE SCALE GENOMIC DNA]</scope>
    <source>
        <strain evidence="1 2">MTCC4036</strain>
    </source>
</reference>
<accession>A0A4D8PWY5</accession>
<sequence length="123" mass="12140">MAALTEGRHAAEFILSEGNGSVSRDAITIVSGAGKLAAGTVLGKITASGKYTASPATGSDGSQTAAAILLAPVDATSADATGVAVTRFSEVNGNTLTYDASVDDATKRGAKVTQLATVGIIVR</sequence>
<dbReference type="EMBL" id="CP032330">
    <property type="protein sequence ID" value="QCO03034.1"/>
    <property type="molecule type" value="Genomic_DNA"/>
</dbReference>
<proteinExistence type="predicted"/>